<dbReference type="Pfam" id="PF08706">
    <property type="entry name" value="D5_N"/>
    <property type="match status" value="1"/>
</dbReference>
<keyword evidence="1" id="KW-0378">Hydrolase</keyword>
<gene>
    <name evidence="3" type="ORF">S01H1_05699</name>
</gene>
<evidence type="ECO:0000313" key="3">
    <source>
        <dbReference type="EMBL" id="GAF75504.1"/>
    </source>
</evidence>
<dbReference type="Gene3D" id="3.90.580.10">
    <property type="entry name" value="Zinc finger, CHC2-type domain"/>
    <property type="match status" value="1"/>
</dbReference>
<dbReference type="SUPFAM" id="SSF57783">
    <property type="entry name" value="Zinc beta-ribbon"/>
    <property type="match status" value="1"/>
</dbReference>
<dbReference type="InterPro" id="IPR045455">
    <property type="entry name" value="NrS-1_pol-like_helicase"/>
</dbReference>
<dbReference type="GO" id="GO:0008270">
    <property type="term" value="F:zinc ion binding"/>
    <property type="evidence" value="ECO:0007669"/>
    <property type="project" value="InterPro"/>
</dbReference>
<dbReference type="Gene3D" id="3.40.50.300">
    <property type="entry name" value="P-loop containing nucleotide triphosphate hydrolases"/>
    <property type="match status" value="1"/>
</dbReference>
<feature type="domain" description="Bacteriophage/plasmid primase P4 C-terminal" evidence="2">
    <location>
        <begin position="258"/>
        <end position="389"/>
    </location>
</feature>
<dbReference type="PANTHER" id="PTHR35372">
    <property type="entry name" value="ATP BINDING PROTEIN-RELATED"/>
    <property type="match status" value="1"/>
</dbReference>
<name>X0S3B6_9ZZZZ</name>
<dbReference type="Pfam" id="PF09250">
    <property type="entry name" value="Prim-Pol"/>
    <property type="match status" value="1"/>
</dbReference>
<dbReference type="InterPro" id="IPR014818">
    <property type="entry name" value="Phage/plasmid_primase_P4_C"/>
</dbReference>
<dbReference type="InterPro" id="IPR027417">
    <property type="entry name" value="P-loop_NTPase"/>
</dbReference>
<dbReference type="AlphaFoldDB" id="X0S3B6"/>
<dbReference type="GO" id="GO:0016787">
    <property type="term" value="F:hydrolase activity"/>
    <property type="evidence" value="ECO:0007669"/>
    <property type="project" value="UniProtKB-KW"/>
</dbReference>
<evidence type="ECO:0000256" key="1">
    <source>
        <dbReference type="ARBA" id="ARBA00022801"/>
    </source>
</evidence>
<reference evidence="3" key="1">
    <citation type="journal article" date="2014" name="Front. Microbiol.">
        <title>High frequency of phylogenetically diverse reductive dehalogenase-homologous genes in deep subseafloor sedimentary metagenomes.</title>
        <authorList>
            <person name="Kawai M."/>
            <person name="Futagami T."/>
            <person name="Toyoda A."/>
            <person name="Takaki Y."/>
            <person name="Nishi S."/>
            <person name="Hori S."/>
            <person name="Arai W."/>
            <person name="Tsubouchi T."/>
            <person name="Morono Y."/>
            <person name="Uchiyama I."/>
            <person name="Ito T."/>
            <person name="Fujiyama A."/>
            <person name="Inagaki F."/>
            <person name="Takami H."/>
        </authorList>
    </citation>
    <scope>NUCLEOTIDE SEQUENCE</scope>
    <source>
        <strain evidence="3">Expedition CK06-06</strain>
    </source>
</reference>
<dbReference type="Pfam" id="PF19263">
    <property type="entry name" value="DUF5906"/>
    <property type="match status" value="1"/>
</dbReference>
<accession>X0S3B6</accession>
<dbReference type="PANTHER" id="PTHR35372:SF2">
    <property type="entry name" value="SF3 HELICASE DOMAIN-CONTAINING PROTEIN"/>
    <property type="match status" value="1"/>
</dbReference>
<dbReference type="GO" id="GO:0006260">
    <property type="term" value="P:DNA replication"/>
    <property type="evidence" value="ECO:0007669"/>
    <property type="project" value="InterPro"/>
</dbReference>
<dbReference type="SMART" id="SM00885">
    <property type="entry name" value="D5_N"/>
    <property type="match status" value="1"/>
</dbReference>
<proteinExistence type="predicted"/>
<dbReference type="GO" id="GO:0003677">
    <property type="term" value="F:DNA binding"/>
    <property type="evidence" value="ECO:0007669"/>
    <property type="project" value="InterPro"/>
</dbReference>
<dbReference type="SUPFAM" id="SSF56747">
    <property type="entry name" value="Prim-pol domain"/>
    <property type="match status" value="1"/>
</dbReference>
<evidence type="ECO:0000259" key="2">
    <source>
        <dbReference type="SMART" id="SM00885"/>
    </source>
</evidence>
<protein>
    <recommendedName>
        <fullName evidence="2">Bacteriophage/plasmid primase P4 C-terminal domain-containing protein</fullName>
    </recommendedName>
</protein>
<dbReference type="InterPro" id="IPR036977">
    <property type="entry name" value="DNA_primase_Znf_CHC2"/>
</dbReference>
<sequence>IENIDDKAIASLYVKHVFPETFTVQTGGGGWHLYYLIKPERLDKRIRLEKNGVHYGEIQTVKNQCLGPGSLHPSGNKYTILNDCEIKTIHKDKLLEIVDGYYRKNEKDTNKFSINRTNLQWDISKLLKHCPGLETRDDVKYRGSHPAHGSEGGQNFEIDIDKNVWFCFRCDIGGDAVNLIAMIEGLIETDVACPTKEQFHKVFVQAKEIGIKKYGYPDDGFVAERKSVSQKLIIDENLNKRLFYKENKKVKMNYEETCKYLNEIKSFIVVRDTTGRAPHIYLYEKGYYRLNGEDFIRIEVKKICTKCGIFWQSYFEDSVMRYIRTENLKNRDDIVPEKYLLNFNNGVYNLITKRLMPHSPKHFFLYKIPWSYNSKAKFEKSKTAKYFKKTLKPEYVKFSQELFGYCLYSSYKFHGIFYLYGVGGNGKGVWVDLLQALLGNNNVTNKSINSLATKTFTSSKLYGKLANICGEISHDQLKNTDMLKGLSS</sequence>
<feature type="non-terminal residue" evidence="3">
    <location>
        <position position="1"/>
    </location>
</feature>
<feature type="non-terminal residue" evidence="3">
    <location>
        <position position="488"/>
    </location>
</feature>
<organism evidence="3">
    <name type="scientific">marine sediment metagenome</name>
    <dbReference type="NCBI Taxonomy" id="412755"/>
    <lineage>
        <taxon>unclassified sequences</taxon>
        <taxon>metagenomes</taxon>
        <taxon>ecological metagenomes</taxon>
    </lineage>
</organism>
<dbReference type="InterPro" id="IPR015330">
    <property type="entry name" value="DNA_primase/pol_bifunc_N"/>
</dbReference>
<dbReference type="InterPro" id="IPR051620">
    <property type="entry name" value="ORF904-like_C"/>
</dbReference>
<dbReference type="EMBL" id="BARS01002964">
    <property type="protein sequence ID" value="GAF75504.1"/>
    <property type="molecule type" value="Genomic_DNA"/>
</dbReference>
<comment type="caution">
    <text evidence="3">The sequence shown here is derived from an EMBL/GenBank/DDBJ whole genome shotgun (WGS) entry which is preliminary data.</text>
</comment>